<evidence type="ECO:0000256" key="11">
    <source>
        <dbReference type="ARBA" id="ARBA00023136"/>
    </source>
</evidence>
<dbReference type="InterPro" id="IPR006896">
    <property type="entry name" value="Sec23/24_trunk_dom"/>
</dbReference>
<evidence type="ECO:0000256" key="5">
    <source>
        <dbReference type="ARBA" id="ARBA00022448"/>
    </source>
</evidence>
<evidence type="ECO:0000256" key="9">
    <source>
        <dbReference type="ARBA" id="ARBA00022927"/>
    </source>
</evidence>
<dbReference type="InterPro" id="IPR036180">
    <property type="entry name" value="Gelsolin-like_dom_sf"/>
</dbReference>
<feature type="compositionally biased region" description="Low complexity" evidence="12">
    <location>
        <begin position="120"/>
        <end position="141"/>
    </location>
</feature>
<dbReference type="GO" id="GO:0000139">
    <property type="term" value="C:Golgi membrane"/>
    <property type="evidence" value="ECO:0007669"/>
    <property type="project" value="UniProtKB-SubCell"/>
</dbReference>
<dbReference type="InterPro" id="IPR006895">
    <property type="entry name" value="Znf_Sec23_Sec24"/>
</dbReference>
<dbReference type="GO" id="GO:0008270">
    <property type="term" value="F:zinc ion binding"/>
    <property type="evidence" value="ECO:0007669"/>
    <property type="project" value="InterPro"/>
</dbReference>
<comment type="similarity">
    <text evidence="4">Belongs to the SEC23/SEC24 family. SEC24 subfamily.</text>
</comment>
<comment type="caution">
    <text evidence="14">The sequence shown here is derived from an EMBL/GenBank/DDBJ whole genome shotgun (WGS) entry which is preliminary data.</text>
</comment>
<dbReference type="Pfam" id="PF00626">
    <property type="entry name" value="Gelsolin"/>
    <property type="match status" value="1"/>
</dbReference>
<dbReference type="PANTHER" id="PTHR13803:SF39">
    <property type="entry name" value="SECRETORY 24AB, ISOFORM A"/>
    <property type="match status" value="1"/>
</dbReference>
<dbReference type="SUPFAM" id="SSF51045">
    <property type="entry name" value="WW domain"/>
    <property type="match status" value="1"/>
</dbReference>
<dbReference type="SUPFAM" id="SSF81995">
    <property type="entry name" value="beta-sandwich domain of Sec23/24"/>
    <property type="match status" value="1"/>
</dbReference>
<feature type="region of interest" description="Disordered" evidence="12">
    <location>
        <begin position="110"/>
        <end position="169"/>
    </location>
</feature>
<feature type="region of interest" description="Disordered" evidence="12">
    <location>
        <begin position="67"/>
        <end position="94"/>
    </location>
</feature>
<dbReference type="InterPro" id="IPR007123">
    <property type="entry name" value="Gelsolin-like_dom"/>
</dbReference>
<dbReference type="InterPro" id="IPR006900">
    <property type="entry name" value="Sec23/24_helical_dom"/>
</dbReference>
<evidence type="ECO:0000256" key="6">
    <source>
        <dbReference type="ARBA" id="ARBA00022490"/>
    </source>
</evidence>
<dbReference type="SMART" id="SM00456">
    <property type="entry name" value="WW"/>
    <property type="match status" value="1"/>
</dbReference>
<dbReference type="EMBL" id="PKSL01000232">
    <property type="protein sequence ID" value="POV98249.1"/>
    <property type="molecule type" value="Genomic_DNA"/>
</dbReference>
<dbReference type="AlphaFoldDB" id="A0A2S4ULU9"/>
<dbReference type="GO" id="GO:0005789">
    <property type="term" value="C:endoplasmic reticulum membrane"/>
    <property type="evidence" value="ECO:0007669"/>
    <property type="project" value="UniProtKB-SubCell"/>
</dbReference>
<dbReference type="GO" id="GO:0006886">
    <property type="term" value="P:intracellular protein transport"/>
    <property type="evidence" value="ECO:0007669"/>
    <property type="project" value="InterPro"/>
</dbReference>
<dbReference type="Gene3D" id="2.60.40.1670">
    <property type="entry name" value="beta-sandwich domain of Sec23/24"/>
    <property type="match status" value="1"/>
</dbReference>
<keyword evidence="5" id="KW-0813">Transport</keyword>
<dbReference type="SUPFAM" id="SSF82754">
    <property type="entry name" value="C-terminal, gelsolin-like domain of Sec23/24"/>
    <property type="match status" value="1"/>
</dbReference>
<feature type="non-terminal residue" evidence="14">
    <location>
        <position position="1042"/>
    </location>
</feature>
<dbReference type="GO" id="GO:0070971">
    <property type="term" value="C:endoplasmic reticulum exit site"/>
    <property type="evidence" value="ECO:0007669"/>
    <property type="project" value="TreeGrafter"/>
</dbReference>
<keyword evidence="15" id="KW-1185">Reference proteome</keyword>
<dbReference type="Pfam" id="PF04811">
    <property type="entry name" value="Sec23_trunk"/>
    <property type="match status" value="1"/>
</dbReference>
<dbReference type="CDD" id="cd00201">
    <property type="entry name" value="WW"/>
    <property type="match status" value="1"/>
</dbReference>
<dbReference type="InterPro" id="IPR001202">
    <property type="entry name" value="WW_dom"/>
</dbReference>
<gene>
    <name evidence="14" type="ORF">PSTT_14560</name>
</gene>
<dbReference type="InterPro" id="IPR041742">
    <property type="entry name" value="Sec24-like_trunk_dom"/>
</dbReference>
<dbReference type="InterPro" id="IPR029006">
    <property type="entry name" value="ADF-H/Gelsolin-like_dom_sf"/>
</dbReference>
<organism evidence="14 15">
    <name type="scientific">Puccinia striiformis</name>
    <dbReference type="NCBI Taxonomy" id="27350"/>
    <lineage>
        <taxon>Eukaryota</taxon>
        <taxon>Fungi</taxon>
        <taxon>Dikarya</taxon>
        <taxon>Basidiomycota</taxon>
        <taxon>Pucciniomycotina</taxon>
        <taxon>Pucciniomycetes</taxon>
        <taxon>Pucciniales</taxon>
        <taxon>Pucciniaceae</taxon>
        <taxon>Puccinia</taxon>
    </lineage>
</organism>
<feature type="compositionally biased region" description="Pro residues" evidence="12">
    <location>
        <begin position="150"/>
        <end position="160"/>
    </location>
</feature>
<reference evidence="14" key="1">
    <citation type="submission" date="2017-12" db="EMBL/GenBank/DDBJ databases">
        <title>Gene loss provides genomic basis for host adaptation in cereal stripe rust fungi.</title>
        <authorList>
            <person name="Xia C."/>
        </authorList>
    </citation>
    <scope>NUCLEOTIDE SEQUENCE [LARGE SCALE GENOMIC DNA]</scope>
    <source>
        <strain evidence="14">93-210</strain>
    </source>
</reference>
<keyword evidence="8" id="KW-0931">ER-Golgi transport</keyword>
<dbReference type="Pfam" id="PF04810">
    <property type="entry name" value="zf-Sec23_Sec24"/>
    <property type="match status" value="1"/>
</dbReference>
<dbReference type="InterPro" id="IPR036465">
    <property type="entry name" value="vWFA_dom_sf"/>
</dbReference>
<dbReference type="PANTHER" id="PTHR13803">
    <property type="entry name" value="SEC24-RELATED PROTEIN"/>
    <property type="match status" value="1"/>
</dbReference>
<keyword evidence="10" id="KW-0333">Golgi apparatus</keyword>
<keyword evidence="6" id="KW-0963">Cytoplasm</keyword>
<dbReference type="GO" id="GO:0000149">
    <property type="term" value="F:SNARE binding"/>
    <property type="evidence" value="ECO:0007669"/>
    <property type="project" value="TreeGrafter"/>
</dbReference>
<feature type="region of interest" description="Disordered" evidence="12">
    <location>
        <begin position="185"/>
        <end position="274"/>
    </location>
</feature>
<evidence type="ECO:0000256" key="7">
    <source>
        <dbReference type="ARBA" id="ARBA00022824"/>
    </source>
</evidence>
<dbReference type="Pfam" id="PF04815">
    <property type="entry name" value="Sec23_helical"/>
    <property type="match status" value="1"/>
</dbReference>
<dbReference type="SUPFAM" id="SSF81811">
    <property type="entry name" value="Helical domain of Sec23/24"/>
    <property type="match status" value="1"/>
</dbReference>
<dbReference type="Gene3D" id="3.40.50.410">
    <property type="entry name" value="von Willebrand factor, type A domain"/>
    <property type="match status" value="1"/>
</dbReference>
<evidence type="ECO:0000256" key="4">
    <source>
        <dbReference type="ARBA" id="ARBA00008334"/>
    </source>
</evidence>
<dbReference type="GO" id="GO:0090110">
    <property type="term" value="P:COPII-coated vesicle cargo loading"/>
    <property type="evidence" value="ECO:0007669"/>
    <property type="project" value="TreeGrafter"/>
</dbReference>
<evidence type="ECO:0000256" key="12">
    <source>
        <dbReference type="SAM" id="MobiDB-lite"/>
    </source>
</evidence>
<keyword evidence="11" id="KW-0472">Membrane</keyword>
<evidence type="ECO:0000256" key="3">
    <source>
        <dbReference type="ARBA" id="ARBA00004586"/>
    </source>
</evidence>
<dbReference type="VEuPathDB" id="FungiDB:PSTT_14560"/>
<dbReference type="Gene3D" id="2.20.70.10">
    <property type="match status" value="1"/>
</dbReference>
<keyword evidence="7" id="KW-0256">Endoplasmic reticulum</keyword>
<dbReference type="CDD" id="cd01479">
    <property type="entry name" value="Sec24-like"/>
    <property type="match status" value="1"/>
</dbReference>
<evidence type="ECO:0000313" key="15">
    <source>
        <dbReference type="Proteomes" id="UP000239156"/>
    </source>
</evidence>
<dbReference type="InterPro" id="IPR050550">
    <property type="entry name" value="SEC23_SEC24_subfamily"/>
</dbReference>
<sequence length="1042" mass="113861">LRWVESVPNLIAVQRVTGGSLSSHQPDSLGQQHRASYRSPTCKLVITNHHHQKPSDRLFAAREALDQRQNHRKRYQTQQTNPNQPLPPGWAAHWDPAAGRTVFVETSTGRSQLNPPLMNAAGPPQAYQQQQPAGYQYPQGQGSNGLGGPQSPPPPPPPTGPSATNQPPKAKRVYAANQAQAYYGADGGGMAPPPIGSNNAYPQQGSNQFTTPAANNFFTPGQAQPNQAFQQQQQPSYDQQHSQQPYPQPQSQYASSPNNNNQPSAYMASDPVGDLSQQFQGMGMGQKGYSFSTTNLVGMVPNPQLVNAPPPAIRLPPGVCITQNPLANSDPSYQRCTMNAIPTSEGLLKKSKLPLALIITPYRTIQSGETEVPVVTDTVIARCRRCRTYINPYVTFIEGGTRWKCCMCNLSNEVPQLFDFDRLTNQPADRWQRAELNHSVVEFVAPTEYMVRPPQAPTYVFLIDVSYAAVSSGMVATAARTLLETLDRIPNEESRTRVAIIAVDSSLHFFSLTANSSEPSMLVVGDVEDVFLPMASDLLVNLTETRPAIESLATKLNDMFKDSHCMGNAMGPALQAAYKLISHIGGKIMVLSASLPSLGPGALKAREDPKVLGTSKESSLLQAATGFYKTFAIDCSRSQVSVDMWLFSSVYADVASLSCLPRYTGGNTYFYPAFNAARSEDALKFAHEFAQVLASPIALEAVMRVRASRGVRLSAFHGNFFVRSTDLLALPAVPMDQSYAIELLIEDPISMPFVVFQTGVLHTTSSGERRIRVITTALPTTSSIADLYATADPVAIATLLANKAVERSMQARLEDARDAVTNKLVDILGTYKATMTAAGTGPSPQLVISENLKILPLLLLGLLKHVGLRQSSQIPSDVRAYAQALLTTLPCQLLVPYLYPTLYSLHNMPKECGTVGEQGVILPPQLNATSEKLERHGLFLIEDSQNIFLWVGREAVPQLVTDVFDLPNYQALRGGKATLPLLENQFSQRVNAIIGKIRESRRGPYYPHLYVVKEDVEDRQDALPSYHQYVNALKDKVNSGSF</sequence>
<feature type="non-terminal residue" evidence="14">
    <location>
        <position position="1"/>
    </location>
</feature>
<dbReference type="SUPFAM" id="SSF53300">
    <property type="entry name" value="vWA-like"/>
    <property type="match status" value="1"/>
</dbReference>
<dbReference type="SUPFAM" id="SSF82919">
    <property type="entry name" value="Zn-finger domain of Sec23/24"/>
    <property type="match status" value="1"/>
</dbReference>
<proteinExistence type="inferred from homology"/>
<dbReference type="InterPro" id="IPR036174">
    <property type="entry name" value="Znf_Sec23_Sec24_sf"/>
</dbReference>
<dbReference type="InterPro" id="IPR012990">
    <property type="entry name" value="Beta-sandwich_Sec23_24"/>
</dbReference>
<evidence type="ECO:0000313" key="14">
    <source>
        <dbReference type="EMBL" id="POV98249.1"/>
    </source>
</evidence>
<dbReference type="InterPro" id="IPR036020">
    <property type="entry name" value="WW_dom_sf"/>
</dbReference>
<evidence type="ECO:0000256" key="10">
    <source>
        <dbReference type="ARBA" id="ARBA00023034"/>
    </source>
</evidence>
<comment type="subcellular location">
    <subcellularLocation>
        <location evidence="2">Cytoplasm</location>
    </subcellularLocation>
    <subcellularLocation>
        <location evidence="3">Endoplasmic reticulum membrane</location>
    </subcellularLocation>
    <subcellularLocation>
        <location evidence="1">Golgi apparatus membrane</location>
    </subcellularLocation>
</comment>
<dbReference type="VEuPathDB" id="FungiDB:PSHT_07923"/>
<name>A0A2S4ULU9_9BASI</name>
<dbReference type="InterPro" id="IPR036175">
    <property type="entry name" value="Sec23/24_helical_dom_sf"/>
</dbReference>
<dbReference type="Proteomes" id="UP000239156">
    <property type="component" value="Unassembled WGS sequence"/>
</dbReference>
<dbReference type="Gene3D" id="2.30.30.380">
    <property type="entry name" value="Zn-finger domain of Sec23/24"/>
    <property type="match status" value="1"/>
</dbReference>
<evidence type="ECO:0000256" key="1">
    <source>
        <dbReference type="ARBA" id="ARBA00004394"/>
    </source>
</evidence>
<evidence type="ECO:0000256" key="2">
    <source>
        <dbReference type="ARBA" id="ARBA00004496"/>
    </source>
</evidence>
<accession>A0A2S4ULU9</accession>
<dbReference type="Pfam" id="PF00397">
    <property type="entry name" value="WW"/>
    <property type="match status" value="1"/>
</dbReference>
<dbReference type="PROSITE" id="PS50020">
    <property type="entry name" value="WW_DOMAIN_2"/>
    <property type="match status" value="1"/>
</dbReference>
<evidence type="ECO:0000259" key="13">
    <source>
        <dbReference type="PROSITE" id="PS50020"/>
    </source>
</evidence>
<dbReference type="Pfam" id="PF08033">
    <property type="entry name" value="Sec23_BS"/>
    <property type="match status" value="1"/>
</dbReference>
<keyword evidence="9" id="KW-0653">Protein transport</keyword>
<dbReference type="Gene3D" id="1.20.120.730">
    <property type="entry name" value="Sec23/Sec24 helical domain"/>
    <property type="match status" value="1"/>
</dbReference>
<feature type="compositionally biased region" description="Polar residues" evidence="12">
    <location>
        <begin position="197"/>
        <end position="221"/>
    </location>
</feature>
<dbReference type="GO" id="GO:0030127">
    <property type="term" value="C:COPII vesicle coat"/>
    <property type="evidence" value="ECO:0007669"/>
    <property type="project" value="InterPro"/>
</dbReference>
<dbReference type="Gene3D" id="3.40.20.10">
    <property type="entry name" value="Severin"/>
    <property type="match status" value="1"/>
</dbReference>
<feature type="compositionally biased region" description="Low complexity" evidence="12">
    <location>
        <begin position="222"/>
        <end position="266"/>
    </location>
</feature>
<evidence type="ECO:0000256" key="8">
    <source>
        <dbReference type="ARBA" id="ARBA00022892"/>
    </source>
</evidence>
<protein>
    <recommendedName>
        <fullName evidence="13">WW domain-containing protein</fullName>
    </recommendedName>
</protein>
<feature type="domain" description="WW" evidence="13">
    <location>
        <begin position="84"/>
        <end position="118"/>
    </location>
</feature>